<evidence type="ECO:0000259" key="8">
    <source>
        <dbReference type="Pfam" id="PF03458"/>
    </source>
</evidence>
<evidence type="ECO:0000256" key="7">
    <source>
        <dbReference type="SAM" id="Phobius"/>
    </source>
</evidence>
<feature type="transmembrane region" description="Helical" evidence="7">
    <location>
        <begin position="114"/>
        <end position="137"/>
    </location>
</feature>
<dbReference type="PANTHER" id="PTHR30506">
    <property type="entry name" value="INNER MEMBRANE PROTEIN"/>
    <property type="match status" value="1"/>
</dbReference>
<protein>
    <submittedName>
        <fullName evidence="9">Trimeric intracellular cation channel family protein</fullName>
    </submittedName>
</protein>
<dbReference type="GO" id="GO:0005886">
    <property type="term" value="C:plasma membrane"/>
    <property type="evidence" value="ECO:0007669"/>
    <property type="project" value="UniProtKB-SubCell"/>
</dbReference>
<evidence type="ECO:0000256" key="3">
    <source>
        <dbReference type="ARBA" id="ARBA00022475"/>
    </source>
</evidence>
<dbReference type="EMBL" id="JADEXP010000019">
    <property type="protein sequence ID" value="MBE9065821.1"/>
    <property type="molecule type" value="Genomic_DNA"/>
</dbReference>
<feature type="domain" description="Glycine transporter" evidence="8">
    <location>
        <begin position="91"/>
        <end position="165"/>
    </location>
</feature>
<feature type="transmembrane region" description="Helical" evidence="7">
    <location>
        <begin position="89"/>
        <end position="108"/>
    </location>
</feature>
<organism evidence="9 10">
    <name type="scientific">Leptolyngbya cf. ectocarpi LEGE 11479</name>
    <dbReference type="NCBI Taxonomy" id="1828722"/>
    <lineage>
        <taxon>Bacteria</taxon>
        <taxon>Bacillati</taxon>
        <taxon>Cyanobacteriota</taxon>
        <taxon>Cyanophyceae</taxon>
        <taxon>Leptolyngbyales</taxon>
        <taxon>Leptolyngbyaceae</taxon>
        <taxon>Leptolyngbya group</taxon>
        <taxon>Leptolyngbya</taxon>
    </lineage>
</organism>
<dbReference type="InterPro" id="IPR005115">
    <property type="entry name" value="Gly_transporter"/>
</dbReference>
<comment type="subcellular location">
    <subcellularLocation>
        <location evidence="1">Cell membrane</location>
        <topology evidence="1">Multi-pass membrane protein</topology>
    </subcellularLocation>
</comment>
<reference evidence="9" key="1">
    <citation type="submission" date="2020-10" db="EMBL/GenBank/DDBJ databases">
        <authorList>
            <person name="Castelo-Branco R."/>
            <person name="Eusebio N."/>
            <person name="Adriana R."/>
            <person name="Vieira A."/>
            <person name="Brugerolle De Fraissinette N."/>
            <person name="Rezende De Castro R."/>
            <person name="Schneider M.P."/>
            <person name="Vasconcelos V."/>
            <person name="Leao P.N."/>
        </authorList>
    </citation>
    <scope>NUCLEOTIDE SEQUENCE</scope>
    <source>
        <strain evidence="9">LEGE 11479</strain>
    </source>
</reference>
<feature type="transmembrane region" description="Helical" evidence="7">
    <location>
        <begin position="29"/>
        <end position="51"/>
    </location>
</feature>
<evidence type="ECO:0000313" key="9">
    <source>
        <dbReference type="EMBL" id="MBE9065821.1"/>
    </source>
</evidence>
<evidence type="ECO:0000256" key="4">
    <source>
        <dbReference type="ARBA" id="ARBA00022692"/>
    </source>
</evidence>
<comment type="similarity">
    <text evidence="2">Belongs to the UPF0126 family.</text>
</comment>
<sequence length="208" mass="21796">MVLHVLDLVGVAVFAVSGALAAGRKHLDLLGVVVIALVTAIGGGTLRDLLLDRHPVFWIERPLYLPVILGAALLTVLYAKFFKPPHKSLLVADAFGLALFSIGGAQIAEQTHLSGLPIVVMGTITGAAGGVLRDMLLADIPVILKRGRIYATAAIVGIVLYLGLQALGLVQTWAALLGMTVIAGLRLAAIIWGLMLPIFSLSETPLES</sequence>
<dbReference type="AlphaFoldDB" id="A0A928X1T8"/>
<evidence type="ECO:0000256" key="1">
    <source>
        <dbReference type="ARBA" id="ARBA00004651"/>
    </source>
</evidence>
<name>A0A928X1T8_LEPEC</name>
<feature type="transmembrane region" description="Helical" evidence="7">
    <location>
        <begin position="173"/>
        <end position="199"/>
    </location>
</feature>
<keyword evidence="10" id="KW-1185">Reference proteome</keyword>
<evidence type="ECO:0000313" key="10">
    <source>
        <dbReference type="Proteomes" id="UP000615026"/>
    </source>
</evidence>
<keyword evidence="3" id="KW-1003">Cell membrane</keyword>
<accession>A0A928X1T8</accession>
<dbReference type="Pfam" id="PF03458">
    <property type="entry name" value="Gly_transporter"/>
    <property type="match status" value="2"/>
</dbReference>
<comment type="caution">
    <text evidence="9">The sequence shown here is derived from an EMBL/GenBank/DDBJ whole genome shotgun (WGS) entry which is preliminary data.</text>
</comment>
<feature type="transmembrane region" description="Helical" evidence="7">
    <location>
        <begin position="63"/>
        <end position="82"/>
    </location>
</feature>
<feature type="domain" description="Glycine transporter" evidence="8">
    <location>
        <begin position="5"/>
        <end position="78"/>
    </location>
</feature>
<keyword evidence="6 7" id="KW-0472">Membrane</keyword>
<dbReference type="RefSeq" id="WP_193991101.1">
    <property type="nucleotide sequence ID" value="NZ_JADEXP010000019.1"/>
</dbReference>
<feature type="transmembrane region" description="Helical" evidence="7">
    <location>
        <begin position="6"/>
        <end position="22"/>
    </location>
</feature>
<evidence type="ECO:0000256" key="6">
    <source>
        <dbReference type="ARBA" id="ARBA00023136"/>
    </source>
</evidence>
<feature type="transmembrane region" description="Helical" evidence="7">
    <location>
        <begin position="149"/>
        <end position="167"/>
    </location>
</feature>
<dbReference type="Proteomes" id="UP000615026">
    <property type="component" value="Unassembled WGS sequence"/>
</dbReference>
<evidence type="ECO:0000256" key="5">
    <source>
        <dbReference type="ARBA" id="ARBA00022989"/>
    </source>
</evidence>
<keyword evidence="5 7" id="KW-1133">Transmembrane helix</keyword>
<evidence type="ECO:0000256" key="2">
    <source>
        <dbReference type="ARBA" id="ARBA00008193"/>
    </source>
</evidence>
<dbReference type="PANTHER" id="PTHR30506:SF3">
    <property type="entry name" value="UPF0126 INNER MEMBRANE PROTEIN YADS-RELATED"/>
    <property type="match status" value="1"/>
</dbReference>
<proteinExistence type="inferred from homology"/>
<keyword evidence="4 7" id="KW-0812">Transmembrane</keyword>
<gene>
    <name evidence="9" type="ORF">IQ260_04050</name>
</gene>